<evidence type="ECO:0008006" key="10">
    <source>
        <dbReference type="Google" id="ProtNLM"/>
    </source>
</evidence>
<dbReference type="InterPro" id="IPR029045">
    <property type="entry name" value="ClpP/crotonase-like_dom_sf"/>
</dbReference>
<gene>
    <name evidence="9" type="ORF">LCGC14_0135690</name>
</gene>
<evidence type="ECO:0000256" key="3">
    <source>
        <dbReference type="ARBA" id="ARBA00005254"/>
    </source>
</evidence>
<dbReference type="GO" id="GO:0006635">
    <property type="term" value="P:fatty acid beta-oxidation"/>
    <property type="evidence" value="ECO:0007669"/>
    <property type="project" value="UniProtKB-UniPathway"/>
</dbReference>
<evidence type="ECO:0000256" key="7">
    <source>
        <dbReference type="ARBA" id="ARBA00023140"/>
    </source>
</evidence>
<protein>
    <recommendedName>
        <fullName evidence="10">Enoyl-CoA hydratase</fullName>
    </recommendedName>
</protein>
<keyword evidence="4" id="KW-0276">Fatty acid metabolism</keyword>
<keyword evidence="8" id="KW-0413">Isomerase</keyword>
<dbReference type="InterPro" id="IPR045002">
    <property type="entry name" value="Ech1-like"/>
</dbReference>
<name>A0A0F9Y466_9ZZZZ</name>
<evidence type="ECO:0000256" key="8">
    <source>
        <dbReference type="ARBA" id="ARBA00023235"/>
    </source>
</evidence>
<dbReference type="SUPFAM" id="SSF52096">
    <property type="entry name" value="ClpP/crotonase"/>
    <property type="match status" value="1"/>
</dbReference>
<evidence type="ECO:0000256" key="1">
    <source>
        <dbReference type="ARBA" id="ARBA00004275"/>
    </source>
</evidence>
<proteinExistence type="inferred from homology"/>
<organism evidence="9">
    <name type="scientific">marine sediment metagenome</name>
    <dbReference type="NCBI Taxonomy" id="412755"/>
    <lineage>
        <taxon>unclassified sequences</taxon>
        <taxon>metagenomes</taxon>
        <taxon>ecological metagenomes</taxon>
    </lineage>
</organism>
<keyword evidence="5" id="KW-0007">Acetylation</keyword>
<evidence type="ECO:0000256" key="6">
    <source>
        <dbReference type="ARBA" id="ARBA00023098"/>
    </source>
</evidence>
<dbReference type="FunFam" id="3.90.226.10:FF:000024">
    <property type="entry name" value="Delta3,5-delta2,4-dienoyl-CoA isomerase"/>
    <property type="match status" value="1"/>
</dbReference>
<dbReference type="FunFam" id="1.10.12.10:FF:000004">
    <property type="entry name" value="Delta3,5-delta2,4-dienoyl-CoA isomerase"/>
    <property type="match status" value="1"/>
</dbReference>
<evidence type="ECO:0000313" key="9">
    <source>
        <dbReference type="EMBL" id="KKN99478.1"/>
    </source>
</evidence>
<dbReference type="PANTHER" id="PTHR43149:SF1">
    <property type="entry name" value="DELTA(3,5)-DELTA(2,4)-DIENOYL-COA ISOMERASE, MITOCHONDRIAL"/>
    <property type="match status" value="1"/>
</dbReference>
<evidence type="ECO:0000256" key="5">
    <source>
        <dbReference type="ARBA" id="ARBA00022990"/>
    </source>
</evidence>
<dbReference type="AlphaFoldDB" id="A0A0F9Y466"/>
<dbReference type="CDD" id="cd06558">
    <property type="entry name" value="crotonase-like"/>
    <property type="match status" value="1"/>
</dbReference>
<dbReference type="EMBL" id="LAZR01000046">
    <property type="protein sequence ID" value="KKN99478.1"/>
    <property type="molecule type" value="Genomic_DNA"/>
</dbReference>
<dbReference type="Gene3D" id="3.90.226.10">
    <property type="entry name" value="2-enoyl-CoA Hydratase, Chain A, domain 1"/>
    <property type="match status" value="1"/>
</dbReference>
<dbReference type="InterPro" id="IPR018376">
    <property type="entry name" value="Enoyl-CoA_hyd/isom_CS"/>
</dbReference>
<comment type="subcellular location">
    <subcellularLocation>
        <location evidence="1">Peroxisome</location>
    </subcellularLocation>
</comment>
<dbReference type="GO" id="GO:0016853">
    <property type="term" value="F:isomerase activity"/>
    <property type="evidence" value="ECO:0007669"/>
    <property type="project" value="UniProtKB-KW"/>
</dbReference>
<dbReference type="UniPathway" id="UPA00659"/>
<dbReference type="Pfam" id="PF00378">
    <property type="entry name" value="ECH_1"/>
    <property type="match status" value="1"/>
</dbReference>
<dbReference type="GO" id="GO:0005777">
    <property type="term" value="C:peroxisome"/>
    <property type="evidence" value="ECO:0007669"/>
    <property type="project" value="UniProtKB-SubCell"/>
</dbReference>
<keyword evidence="6" id="KW-0443">Lipid metabolism</keyword>
<dbReference type="Gene3D" id="1.10.12.10">
    <property type="entry name" value="Lyase 2-enoyl-coa Hydratase, Chain A, domain 2"/>
    <property type="match status" value="1"/>
</dbReference>
<reference evidence="9" key="1">
    <citation type="journal article" date="2015" name="Nature">
        <title>Complex archaea that bridge the gap between prokaryotes and eukaryotes.</title>
        <authorList>
            <person name="Spang A."/>
            <person name="Saw J.H."/>
            <person name="Jorgensen S.L."/>
            <person name="Zaremba-Niedzwiedzka K."/>
            <person name="Martijn J."/>
            <person name="Lind A.E."/>
            <person name="van Eijk R."/>
            <person name="Schleper C."/>
            <person name="Guy L."/>
            <person name="Ettema T.J."/>
        </authorList>
    </citation>
    <scope>NUCLEOTIDE SEQUENCE</scope>
</reference>
<evidence type="ECO:0000256" key="2">
    <source>
        <dbReference type="ARBA" id="ARBA00005005"/>
    </source>
</evidence>
<dbReference type="InterPro" id="IPR001753">
    <property type="entry name" value="Enoyl-CoA_hydra/iso"/>
</dbReference>
<keyword evidence="7" id="KW-0576">Peroxisome</keyword>
<dbReference type="NCBIfam" id="NF004794">
    <property type="entry name" value="PRK06142.1"/>
    <property type="match status" value="1"/>
</dbReference>
<accession>A0A0F9Y466</accession>
<comment type="caution">
    <text evidence="9">The sequence shown here is derived from an EMBL/GenBank/DDBJ whole genome shotgun (WGS) entry which is preliminary data.</text>
</comment>
<dbReference type="PANTHER" id="PTHR43149">
    <property type="entry name" value="ENOYL-COA HYDRATASE"/>
    <property type="match status" value="1"/>
</dbReference>
<dbReference type="InterPro" id="IPR014748">
    <property type="entry name" value="Enoyl-CoA_hydra_C"/>
</dbReference>
<dbReference type="PROSITE" id="PS00166">
    <property type="entry name" value="ENOYL_COA_HYDRATASE"/>
    <property type="match status" value="1"/>
</dbReference>
<sequence length="270" mass="29995">MPEFKTLLVDQIGKVAHIRINRPEKINAMNREFWAEMIEVFGWVDETDSIRCAIISGEGKHFSAGIDLTMLGQASSQMSKDIARKAETIRRHVLHLQHSFNVIDHCRKPVIAAVHGYCIGGAIDLITACDMRYSTEDAHFSIKEIDMGMAADVGTLQRLPRVIGDGMMREMAYTGRPVYGVEAARIGLVNRTYADHAELIAGVMEVAQSIAAKSPVAIRGTKEMIRFSRDHSVEDGLNYIATWNAAMLQSEDMQIAMAAHMSKQTPEFAD</sequence>
<comment type="similarity">
    <text evidence="3">Belongs to the enoyl-CoA hydratase/isomerase family.</text>
</comment>
<comment type="pathway">
    <text evidence="2">Lipid metabolism; fatty acid beta-oxidation.</text>
</comment>
<evidence type="ECO:0000256" key="4">
    <source>
        <dbReference type="ARBA" id="ARBA00022832"/>
    </source>
</evidence>